<keyword evidence="2" id="KW-0802">TPR repeat</keyword>
<dbReference type="InterPro" id="IPR019734">
    <property type="entry name" value="TPR_rpt"/>
</dbReference>
<evidence type="ECO:0000313" key="4">
    <source>
        <dbReference type="EMBL" id="GFO07396.1"/>
    </source>
</evidence>
<name>A0AAV4ALE2_9GAST</name>
<keyword evidence="1" id="KW-0677">Repeat</keyword>
<dbReference type="PANTHER" id="PTHR44314:SF1">
    <property type="entry name" value="CILIA- AND FLAGELLA-ASSOCIATED PROTEIN 70"/>
    <property type="match status" value="1"/>
</dbReference>
<sequence>MLSERNEQAEIFFEAATCVDPKSILAWTMLGLFYDAVPNEIGAEMAYLEANKLNLAKASALARAAREEVEDESCKKKLSEEQDVGDADGKGDAMQSSEGGLSVPNLEVKAATPEKGPPSSGRSKASGGKRGSISKPISAKSPGGGLTMSRPSSQQQQAPNSTARGGGSRTPQESEQAGAPEDGQTCQIPREPTPVPASSIFMQAVDWLLEVKAIPFTERALGHELVTCEGGPNAEYHIALARLRLQKGEYMEAQASLDEALQFDFQNPDAWSLMGHVKYMTGDCNNARDCYERTLSFVSDASEMHSIYLRLASIYLQDARYQDAKNTFLLACKKSPSCISWLGVGIACYRLNELSEAEDALSEANVLNNNDAEVWAYLSLVCLKTQRQLEAEQAYKYAVKLNLEEGPLLAEIHREQVAHGFGNPAF</sequence>
<comment type="caution">
    <text evidence="4">The sequence shown here is derived from an EMBL/GenBank/DDBJ whole genome shotgun (WGS) entry which is preliminary data.</text>
</comment>
<dbReference type="AlphaFoldDB" id="A0AAV4ALE2"/>
<keyword evidence="4" id="KW-0282">Flagellum</keyword>
<accession>A0AAV4ALE2</accession>
<reference evidence="4 5" key="1">
    <citation type="journal article" date="2021" name="Elife">
        <title>Chloroplast acquisition without the gene transfer in kleptoplastic sea slugs, Plakobranchus ocellatus.</title>
        <authorList>
            <person name="Maeda T."/>
            <person name="Takahashi S."/>
            <person name="Yoshida T."/>
            <person name="Shimamura S."/>
            <person name="Takaki Y."/>
            <person name="Nagai Y."/>
            <person name="Toyoda A."/>
            <person name="Suzuki Y."/>
            <person name="Arimoto A."/>
            <person name="Ishii H."/>
            <person name="Satoh N."/>
            <person name="Nishiyama T."/>
            <person name="Hasebe M."/>
            <person name="Maruyama T."/>
            <person name="Minagawa J."/>
            <person name="Obokata J."/>
            <person name="Shigenobu S."/>
        </authorList>
    </citation>
    <scope>NUCLEOTIDE SEQUENCE [LARGE SCALE GENOMIC DNA]</scope>
</reference>
<dbReference type="GO" id="GO:0060271">
    <property type="term" value="P:cilium assembly"/>
    <property type="evidence" value="ECO:0007669"/>
    <property type="project" value="TreeGrafter"/>
</dbReference>
<dbReference type="Gene3D" id="1.25.40.10">
    <property type="entry name" value="Tetratricopeptide repeat domain"/>
    <property type="match status" value="2"/>
</dbReference>
<evidence type="ECO:0000256" key="2">
    <source>
        <dbReference type="ARBA" id="ARBA00022803"/>
    </source>
</evidence>
<keyword evidence="4" id="KW-0966">Cell projection</keyword>
<gene>
    <name evidence="4" type="ORF">PoB_003390100</name>
</gene>
<dbReference type="Proteomes" id="UP000735302">
    <property type="component" value="Unassembled WGS sequence"/>
</dbReference>
<evidence type="ECO:0000256" key="1">
    <source>
        <dbReference type="ARBA" id="ARBA00022737"/>
    </source>
</evidence>
<evidence type="ECO:0000313" key="5">
    <source>
        <dbReference type="Proteomes" id="UP000735302"/>
    </source>
</evidence>
<dbReference type="Pfam" id="PF13181">
    <property type="entry name" value="TPR_8"/>
    <property type="match status" value="1"/>
</dbReference>
<keyword evidence="4" id="KW-0969">Cilium</keyword>
<dbReference type="InterPro" id="IPR052628">
    <property type="entry name" value="CFAP70"/>
</dbReference>
<dbReference type="EMBL" id="BLXT01003865">
    <property type="protein sequence ID" value="GFO07396.1"/>
    <property type="molecule type" value="Genomic_DNA"/>
</dbReference>
<dbReference type="GO" id="GO:0003341">
    <property type="term" value="P:cilium movement"/>
    <property type="evidence" value="ECO:0007669"/>
    <property type="project" value="TreeGrafter"/>
</dbReference>
<protein>
    <submittedName>
        <fullName evidence="4">Cilia- and flagella-associated protein 70-like isoform x5</fullName>
    </submittedName>
</protein>
<feature type="compositionally biased region" description="Basic and acidic residues" evidence="3">
    <location>
        <begin position="67"/>
        <end position="80"/>
    </location>
</feature>
<dbReference type="InterPro" id="IPR011990">
    <property type="entry name" value="TPR-like_helical_dom_sf"/>
</dbReference>
<dbReference type="SUPFAM" id="SSF48452">
    <property type="entry name" value="TPR-like"/>
    <property type="match status" value="2"/>
</dbReference>
<dbReference type="GO" id="GO:0031514">
    <property type="term" value="C:motile cilium"/>
    <property type="evidence" value="ECO:0007669"/>
    <property type="project" value="TreeGrafter"/>
</dbReference>
<dbReference type="GO" id="GO:0070062">
    <property type="term" value="C:extracellular exosome"/>
    <property type="evidence" value="ECO:0007669"/>
    <property type="project" value="TreeGrafter"/>
</dbReference>
<keyword evidence="5" id="KW-1185">Reference proteome</keyword>
<organism evidence="4 5">
    <name type="scientific">Plakobranchus ocellatus</name>
    <dbReference type="NCBI Taxonomy" id="259542"/>
    <lineage>
        <taxon>Eukaryota</taxon>
        <taxon>Metazoa</taxon>
        <taxon>Spiralia</taxon>
        <taxon>Lophotrochozoa</taxon>
        <taxon>Mollusca</taxon>
        <taxon>Gastropoda</taxon>
        <taxon>Heterobranchia</taxon>
        <taxon>Euthyneura</taxon>
        <taxon>Panpulmonata</taxon>
        <taxon>Sacoglossa</taxon>
        <taxon>Placobranchoidea</taxon>
        <taxon>Plakobranchidae</taxon>
        <taxon>Plakobranchus</taxon>
    </lineage>
</organism>
<feature type="region of interest" description="Disordered" evidence="3">
    <location>
        <begin position="67"/>
        <end position="195"/>
    </location>
</feature>
<evidence type="ECO:0000256" key="3">
    <source>
        <dbReference type="SAM" id="MobiDB-lite"/>
    </source>
</evidence>
<proteinExistence type="predicted"/>
<dbReference type="PANTHER" id="PTHR44314">
    <property type="entry name" value="CILIA- AND FLAGELLA-ASSOCIATED PROTEIN 70"/>
    <property type="match status" value="1"/>
</dbReference>
<feature type="compositionally biased region" description="Low complexity" evidence="3">
    <location>
        <begin position="117"/>
        <end position="135"/>
    </location>
</feature>
<feature type="compositionally biased region" description="Polar residues" evidence="3">
    <location>
        <begin position="149"/>
        <end position="175"/>
    </location>
</feature>
<dbReference type="SMART" id="SM00028">
    <property type="entry name" value="TPR"/>
    <property type="match status" value="5"/>
</dbReference>